<gene>
    <name evidence="1" type="ORF">GCM10025875_05460</name>
</gene>
<dbReference type="EMBL" id="BSUM01000001">
    <property type="protein sequence ID" value="GMA30554.1"/>
    <property type="molecule type" value="Genomic_DNA"/>
</dbReference>
<sequence>MRPKPYRVPEHWIETYLEPRYPDLATPFRRAADATATALRDGELDDDTFAGLVRLLDHRSTVLRDSVGDLVGRLAAEFPAAMDVVVHRTRSPLARTRREALTWLRHSPPSPTHERVCAAGLLDRSAVVRAQAADNVRYHGLEALAPVLTEAAGREDDPATRRTMERALASVVVPRG</sequence>
<name>A0AA37XB13_9MICO</name>
<protein>
    <recommendedName>
        <fullName evidence="3">HEAT repeat domain-containing protein</fullName>
    </recommendedName>
</protein>
<dbReference type="Proteomes" id="UP001157161">
    <property type="component" value="Unassembled WGS sequence"/>
</dbReference>
<proteinExistence type="predicted"/>
<evidence type="ECO:0000313" key="1">
    <source>
        <dbReference type="EMBL" id="GMA30554.1"/>
    </source>
</evidence>
<evidence type="ECO:0008006" key="3">
    <source>
        <dbReference type="Google" id="ProtNLM"/>
    </source>
</evidence>
<dbReference type="SUPFAM" id="SSF48371">
    <property type="entry name" value="ARM repeat"/>
    <property type="match status" value="1"/>
</dbReference>
<reference evidence="1" key="2">
    <citation type="submission" date="2023-02" db="EMBL/GenBank/DDBJ databases">
        <authorList>
            <person name="Sun Q."/>
            <person name="Mori K."/>
        </authorList>
    </citation>
    <scope>NUCLEOTIDE SEQUENCE</scope>
    <source>
        <strain evidence="1">NBRC 112290</strain>
    </source>
</reference>
<reference evidence="1" key="1">
    <citation type="journal article" date="2014" name="Int. J. Syst. Evol. Microbiol.">
        <title>Complete genome sequence of Corynebacterium casei LMG S-19264T (=DSM 44701T), isolated from a smear-ripened cheese.</title>
        <authorList>
            <consortium name="US DOE Joint Genome Institute (JGI-PGF)"/>
            <person name="Walter F."/>
            <person name="Albersmeier A."/>
            <person name="Kalinowski J."/>
            <person name="Ruckert C."/>
        </authorList>
    </citation>
    <scope>NUCLEOTIDE SEQUENCE</scope>
    <source>
        <strain evidence="1">NBRC 112290</strain>
    </source>
</reference>
<dbReference type="InterPro" id="IPR011989">
    <property type="entry name" value="ARM-like"/>
</dbReference>
<comment type="caution">
    <text evidence="1">The sequence shown here is derived from an EMBL/GenBank/DDBJ whole genome shotgun (WGS) entry which is preliminary data.</text>
</comment>
<organism evidence="1 2">
    <name type="scientific">Litorihabitans aurantiacus</name>
    <dbReference type="NCBI Taxonomy" id="1930061"/>
    <lineage>
        <taxon>Bacteria</taxon>
        <taxon>Bacillati</taxon>
        <taxon>Actinomycetota</taxon>
        <taxon>Actinomycetes</taxon>
        <taxon>Micrococcales</taxon>
        <taxon>Beutenbergiaceae</taxon>
        <taxon>Litorihabitans</taxon>
    </lineage>
</organism>
<keyword evidence="2" id="KW-1185">Reference proteome</keyword>
<evidence type="ECO:0000313" key="2">
    <source>
        <dbReference type="Proteomes" id="UP001157161"/>
    </source>
</evidence>
<dbReference type="Gene3D" id="1.25.10.10">
    <property type="entry name" value="Leucine-rich Repeat Variant"/>
    <property type="match status" value="1"/>
</dbReference>
<dbReference type="InterPro" id="IPR016024">
    <property type="entry name" value="ARM-type_fold"/>
</dbReference>
<dbReference type="AlphaFoldDB" id="A0AA37XB13"/>
<accession>A0AA37XB13</accession>